<dbReference type="Proteomes" id="UP000289691">
    <property type="component" value="Unassembled WGS sequence"/>
</dbReference>
<evidence type="ECO:0000256" key="1">
    <source>
        <dbReference type="SAM" id="Phobius"/>
    </source>
</evidence>
<keyword evidence="1" id="KW-0812">Transmembrane</keyword>
<dbReference type="Pfam" id="PF19609">
    <property type="entry name" value="DUF6114"/>
    <property type="match status" value="1"/>
</dbReference>
<feature type="transmembrane region" description="Helical" evidence="1">
    <location>
        <begin position="91"/>
        <end position="124"/>
    </location>
</feature>
<keyword evidence="1" id="KW-0472">Membrane</keyword>
<protein>
    <submittedName>
        <fullName evidence="2">Uncharacterized protein</fullName>
    </submittedName>
</protein>
<accession>A0A498KUY3</accession>
<feature type="transmembrane region" description="Helical" evidence="1">
    <location>
        <begin position="29"/>
        <end position="47"/>
    </location>
</feature>
<dbReference type="OrthoDB" id="383569at2157"/>
<dbReference type="InterPro" id="IPR046096">
    <property type="entry name" value="DUF6114"/>
</dbReference>
<keyword evidence="1" id="KW-1133">Transmembrane helix</keyword>
<sequence>MDEGRADDRLAAARERWVAFDGWRRQRPFWGGALLIVAGLLTAYLPVAYDEFLLFTAGSFTGSALLFGGSLVVCGLLVFGVPSLSSVLGGLGILVATVSLFGALGGFVVGSVLGGIGGILAFAWTAPEECGSGDEL</sequence>
<gene>
    <name evidence="2" type="ORF">EAF64_19580</name>
</gene>
<reference evidence="2 3" key="1">
    <citation type="submission" date="2019-01" db="EMBL/GenBank/DDBJ databases">
        <title>Halorientalis sp. F13-25 a new haloarchaeum isolated from hypersaline water.</title>
        <authorList>
            <person name="Ana D.-V."/>
            <person name="Cristina S.-P."/>
            <person name="Antonio V."/>
        </authorList>
    </citation>
    <scope>NUCLEOTIDE SEQUENCE [LARGE SCALE GENOMIC DNA]</scope>
    <source>
        <strain evidence="2 3">F13-25</strain>
    </source>
</reference>
<dbReference type="RefSeq" id="WP_129070670.1">
    <property type="nucleotide sequence ID" value="NZ_RDFA01000010.1"/>
</dbReference>
<keyword evidence="3" id="KW-1185">Reference proteome</keyword>
<organism evidence="2 3">
    <name type="scientific">Halorientalis pallida</name>
    <dbReference type="NCBI Taxonomy" id="2479928"/>
    <lineage>
        <taxon>Archaea</taxon>
        <taxon>Methanobacteriati</taxon>
        <taxon>Methanobacteriota</taxon>
        <taxon>Stenosarchaea group</taxon>
        <taxon>Halobacteria</taxon>
        <taxon>Halobacteriales</taxon>
        <taxon>Haloarculaceae</taxon>
        <taxon>Halorientalis</taxon>
    </lineage>
</organism>
<name>A0A498KUY3_9EURY</name>
<comment type="caution">
    <text evidence="2">The sequence shown here is derived from an EMBL/GenBank/DDBJ whole genome shotgun (WGS) entry which is preliminary data.</text>
</comment>
<evidence type="ECO:0000313" key="3">
    <source>
        <dbReference type="Proteomes" id="UP000289691"/>
    </source>
</evidence>
<dbReference type="EMBL" id="RDFA01000010">
    <property type="protein sequence ID" value="RXK46281.1"/>
    <property type="molecule type" value="Genomic_DNA"/>
</dbReference>
<feature type="transmembrane region" description="Helical" evidence="1">
    <location>
        <begin position="53"/>
        <end position="79"/>
    </location>
</feature>
<proteinExistence type="predicted"/>
<evidence type="ECO:0000313" key="2">
    <source>
        <dbReference type="EMBL" id="RXK46281.1"/>
    </source>
</evidence>
<dbReference type="AlphaFoldDB" id="A0A498KUY3"/>